<feature type="region of interest" description="Disordered" evidence="5">
    <location>
        <begin position="71"/>
        <end position="108"/>
    </location>
</feature>
<protein>
    <recommendedName>
        <fullName evidence="6">BHLH domain-containing protein</fullName>
    </recommendedName>
</protein>
<reference evidence="7 8" key="1">
    <citation type="submission" date="2024-11" db="EMBL/GenBank/DDBJ databases">
        <title>A near-complete genome assembly of Cinchona calisaya.</title>
        <authorList>
            <person name="Lian D.C."/>
            <person name="Zhao X.W."/>
            <person name="Wei L."/>
        </authorList>
    </citation>
    <scope>NUCLEOTIDE SEQUENCE [LARGE SCALE GENOMIC DNA]</scope>
    <source>
        <tissue evidence="7">Nenye</tissue>
    </source>
</reference>
<dbReference type="AlphaFoldDB" id="A0ABD3A968"/>
<evidence type="ECO:0000313" key="7">
    <source>
        <dbReference type="EMBL" id="KAL3528284.1"/>
    </source>
</evidence>
<feature type="region of interest" description="Disordered" evidence="5">
    <location>
        <begin position="1"/>
        <end position="27"/>
    </location>
</feature>
<evidence type="ECO:0000256" key="4">
    <source>
        <dbReference type="ARBA" id="ARBA00023242"/>
    </source>
</evidence>
<evidence type="ECO:0000256" key="5">
    <source>
        <dbReference type="SAM" id="MobiDB-lite"/>
    </source>
</evidence>
<evidence type="ECO:0000256" key="3">
    <source>
        <dbReference type="ARBA" id="ARBA00023163"/>
    </source>
</evidence>
<dbReference type="InterPro" id="IPR024097">
    <property type="entry name" value="bHLH_ZIP_TF"/>
</dbReference>
<dbReference type="SMART" id="SM01375">
    <property type="entry name" value="Dynein_light"/>
    <property type="match status" value="1"/>
</dbReference>
<evidence type="ECO:0000313" key="8">
    <source>
        <dbReference type="Proteomes" id="UP001630127"/>
    </source>
</evidence>
<dbReference type="SUPFAM" id="SSF54648">
    <property type="entry name" value="DLC"/>
    <property type="match status" value="1"/>
</dbReference>
<evidence type="ECO:0000256" key="2">
    <source>
        <dbReference type="ARBA" id="ARBA00023015"/>
    </source>
</evidence>
<keyword evidence="2" id="KW-0805">Transcription regulation</keyword>
<dbReference type="Proteomes" id="UP001630127">
    <property type="component" value="Unassembled WGS sequence"/>
</dbReference>
<sequence length="477" mass="53340">MDPTLVKNHTPKSTTKKPHPTPKSSTIHNISNHFAKLYANHRILKQGNTPPTLFIQEKGLTNSSCIALTKSNSHHERRIHGPPPPPPDLLASMEKQETNNSSTRTKTVNKAKDNNYSVPVTTINKKNPHQEVVVDVHKALLLARQKSSSQKFQKPSDLMPKGLLRLEKFNEIKRPSSISSSISLGGRRKSFCCSENELADFFCCNGVKIVAVDMPPFMQIHAVDCARKASDSLEKFTSKTLAFTLKKEFDGVYGPAWHCIVGTNFGSFVTHSVGGFMQAQLYVDIELRCMWTATFYIPYYRFDDDANAKRIKASGEGAPTEESDDSKAEVETNSRTGDQLQDTKPDQPKDYIHVRAISGQATDSLSLAERTRREKISERMKILQDLVPGSNKVIGKAQAVDEIINYVLSLQHQVEFLSMKLKAVNSRMNPGIEGFSSKDLAAPPFDATEMIFGQQAPREYAQVAQHEWVHMQVRSKL</sequence>
<comment type="subcellular location">
    <subcellularLocation>
        <location evidence="1">Nucleus</location>
    </subcellularLocation>
</comment>
<dbReference type="Gene3D" id="4.10.280.10">
    <property type="entry name" value="Helix-loop-helix DNA-binding domain"/>
    <property type="match status" value="1"/>
</dbReference>
<dbReference type="InterPro" id="IPR001372">
    <property type="entry name" value="Dynein_light_chain_typ-1/2"/>
</dbReference>
<dbReference type="InterPro" id="IPR037177">
    <property type="entry name" value="DLC_sf"/>
</dbReference>
<dbReference type="InterPro" id="IPR036638">
    <property type="entry name" value="HLH_DNA-bd_sf"/>
</dbReference>
<dbReference type="SUPFAM" id="SSF47459">
    <property type="entry name" value="HLH, helix-loop-helix DNA-binding domain"/>
    <property type="match status" value="1"/>
</dbReference>
<evidence type="ECO:0000256" key="1">
    <source>
        <dbReference type="ARBA" id="ARBA00004123"/>
    </source>
</evidence>
<keyword evidence="3" id="KW-0804">Transcription</keyword>
<dbReference type="GO" id="GO:0006355">
    <property type="term" value="P:regulation of DNA-templated transcription"/>
    <property type="evidence" value="ECO:0007669"/>
    <property type="project" value="UniProtKB-ARBA"/>
</dbReference>
<dbReference type="SMART" id="SM00353">
    <property type="entry name" value="HLH"/>
    <property type="match status" value="1"/>
</dbReference>
<accession>A0ABD3A968</accession>
<feature type="domain" description="BHLH" evidence="6">
    <location>
        <begin position="360"/>
        <end position="410"/>
    </location>
</feature>
<dbReference type="PROSITE" id="PS50888">
    <property type="entry name" value="BHLH"/>
    <property type="match status" value="1"/>
</dbReference>
<dbReference type="Gene3D" id="3.30.740.10">
    <property type="entry name" value="Protein Inhibitor Of Neuronal Nitric Oxide Synthase"/>
    <property type="match status" value="1"/>
</dbReference>
<dbReference type="PANTHER" id="PTHR12565">
    <property type="entry name" value="STEROL REGULATORY ELEMENT-BINDING PROTEIN"/>
    <property type="match status" value="1"/>
</dbReference>
<proteinExistence type="predicted"/>
<organism evidence="7 8">
    <name type="scientific">Cinchona calisaya</name>
    <dbReference type="NCBI Taxonomy" id="153742"/>
    <lineage>
        <taxon>Eukaryota</taxon>
        <taxon>Viridiplantae</taxon>
        <taxon>Streptophyta</taxon>
        <taxon>Embryophyta</taxon>
        <taxon>Tracheophyta</taxon>
        <taxon>Spermatophyta</taxon>
        <taxon>Magnoliopsida</taxon>
        <taxon>eudicotyledons</taxon>
        <taxon>Gunneridae</taxon>
        <taxon>Pentapetalae</taxon>
        <taxon>asterids</taxon>
        <taxon>lamiids</taxon>
        <taxon>Gentianales</taxon>
        <taxon>Rubiaceae</taxon>
        <taxon>Cinchonoideae</taxon>
        <taxon>Cinchoneae</taxon>
        <taxon>Cinchona</taxon>
    </lineage>
</organism>
<dbReference type="InterPro" id="IPR011598">
    <property type="entry name" value="bHLH_dom"/>
</dbReference>
<comment type="caution">
    <text evidence="7">The sequence shown here is derived from an EMBL/GenBank/DDBJ whole genome shotgun (WGS) entry which is preliminary data.</text>
</comment>
<dbReference type="Pfam" id="PF01221">
    <property type="entry name" value="Dynein_light"/>
    <property type="match status" value="1"/>
</dbReference>
<name>A0ABD3A968_9GENT</name>
<feature type="compositionally biased region" description="Polar residues" evidence="5">
    <location>
        <begin position="98"/>
        <end position="108"/>
    </location>
</feature>
<keyword evidence="4" id="KW-0539">Nucleus</keyword>
<feature type="region of interest" description="Disordered" evidence="5">
    <location>
        <begin position="314"/>
        <end position="348"/>
    </location>
</feature>
<dbReference type="PANTHER" id="PTHR12565:SF321">
    <property type="entry name" value="TRANSCRIPTION FACTOR BHLH089"/>
    <property type="match status" value="1"/>
</dbReference>
<dbReference type="GO" id="GO:0005634">
    <property type="term" value="C:nucleus"/>
    <property type="evidence" value="ECO:0007669"/>
    <property type="project" value="UniProtKB-SubCell"/>
</dbReference>
<dbReference type="EMBL" id="JBJUIK010000004">
    <property type="protein sequence ID" value="KAL3528284.1"/>
    <property type="molecule type" value="Genomic_DNA"/>
</dbReference>
<dbReference type="Pfam" id="PF00010">
    <property type="entry name" value="HLH"/>
    <property type="match status" value="1"/>
</dbReference>
<gene>
    <name evidence="7" type="ORF">ACH5RR_007606</name>
</gene>
<evidence type="ECO:0000259" key="6">
    <source>
        <dbReference type="PROSITE" id="PS50888"/>
    </source>
</evidence>
<keyword evidence="8" id="KW-1185">Reference proteome</keyword>